<dbReference type="PANTHER" id="PTHR43784:SF2">
    <property type="entry name" value="GDSL-LIKE LIPASE_ACYLHYDROLASE, PUTATIVE (AFU_ORTHOLOGUE AFUA_2G00820)-RELATED"/>
    <property type="match status" value="1"/>
</dbReference>
<sequence length="441" mass="48134">MTNKGGETLKRNGIGFILMTVLIVGLICSPLDSAKSAAAKTPEKTGEWIGAWSASQTAAWETVDWDGGTSRKGFVNQTIRMVIHPHASGSAVRIRLSNQFGTKPITFGKVTVGLTKQGAEAVPGSVKPLTFAGKQSVTIPQGEEVFSDPVPFEVQDGSDLTVSLYIHGESGPATWHNTSNSTTYISNQGDFAADSNDSGFTESFDAWFWLSGVDVKKNNKKKSRVIVALGDSITDGYLSSLNENRRWTDVLNDRLDSEIKNQTFSVLNQGISGNRILSDSPIFGEKALARLDRDVFSQTGVTDLILLEGINDIGHEPHVHDSSRIIEGIKEIAAKAHERGIKIYAGTLTPFKGYDEGVYYTEKGEQTRQEVNAWIRSSIMLDGFIDFDRALADPNDHEKLRKEYDSGDALHPNDLGLKVMAESIDLTIFEKPLNGKPSTGH</sequence>
<feature type="transmembrane region" description="Helical" evidence="1">
    <location>
        <begin position="12"/>
        <end position="32"/>
    </location>
</feature>
<evidence type="ECO:0000256" key="1">
    <source>
        <dbReference type="SAM" id="Phobius"/>
    </source>
</evidence>
<dbReference type="Gene3D" id="3.40.50.1110">
    <property type="entry name" value="SGNH hydrolase"/>
    <property type="match status" value="1"/>
</dbReference>
<evidence type="ECO:0000259" key="2">
    <source>
        <dbReference type="Pfam" id="PF13472"/>
    </source>
</evidence>
<dbReference type="Pfam" id="PF13472">
    <property type="entry name" value="Lipase_GDSL_2"/>
    <property type="match status" value="1"/>
</dbReference>
<dbReference type="InterPro" id="IPR036514">
    <property type="entry name" value="SGNH_hydro_sf"/>
</dbReference>
<dbReference type="Proteomes" id="UP000295689">
    <property type="component" value="Unassembled WGS sequence"/>
</dbReference>
<keyword evidence="1" id="KW-1133">Transmembrane helix</keyword>
<dbReference type="InterPro" id="IPR013830">
    <property type="entry name" value="SGNH_hydro"/>
</dbReference>
<protein>
    <submittedName>
        <fullName evidence="3">Lysophospholipase L1-like esterase</fullName>
    </submittedName>
</protein>
<gene>
    <name evidence="3" type="ORF">EV146_10530</name>
</gene>
<reference evidence="3 4" key="1">
    <citation type="journal article" date="2015" name="Stand. Genomic Sci.">
        <title>Genomic Encyclopedia of Bacterial and Archaeal Type Strains, Phase III: the genomes of soil and plant-associated and newly described type strains.</title>
        <authorList>
            <person name="Whitman W.B."/>
            <person name="Woyke T."/>
            <person name="Klenk H.P."/>
            <person name="Zhou Y."/>
            <person name="Lilburn T.G."/>
            <person name="Beck B.J."/>
            <person name="De Vos P."/>
            <person name="Vandamme P."/>
            <person name="Eisen J.A."/>
            <person name="Garrity G."/>
            <person name="Hugenholtz P."/>
            <person name="Kyrpides N.C."/>
        </authorList>
    </citation>
    <scope>NUCLEOTIDE SEQUENCE [LARGE SCALE GENOMIC DNA]</scope>
    <source>
        <strain evidence="3 4">CV53</strain>
    </source>
</reference>
<comment type="caution">
    <text evidence="3">The sequence shown here is derived from an EMBL/GenBank/DDBJ whole genome shotgun (WGS) entry which is preliminary data.</text>
</comment>
<evidence type="ECO:0000313" key="3">
    <source>
        <dbReference type="EMBL" id="TCN25374.1"/>
    </source>
</evidence>
<dbReference type="RefSeq" id="WP_132004999.1">
    <property type="nucleotide sequence ID" value="NZ_JABUHM010000003.1"/>
</dbReference>
<keyword evidence="1" id="KW-0472">Membrane</keyword>
<dbReference type="SUPFAM" id="SSF52266">
    <property type="entry name" value="SGNH hydrolase"/>
    <property type="match status" value="1"/>
</dbReference>
<keyword evidence="1" id="KW-0812">Transmembrane</keyword>
<name>A0A4R2BHH0_9BACI</name>
<proteinExistence type="predicted"/>
<feature type="domain" description="SGNH hydrolase-type esterase" evidence="2">
    <location>
        <begin position="228"/>
        <end position="416"/>
    </location>
</feature>
<organism evidence="3 4">
    <name type="scientific">Mesobacillus foraminis</name>
    <dbReference type="NCBI Taxonomy" id="279826"/>
    <lineage>
        <taxon>Bacteria</taxon>
        <taxon>Bacillati</taxon>
        <taxon>Bacillota</taxon>
        <taxon>Bacilli</taxon>
        <taxon>Bacillales</taxon>
        <taxon>Bacillaceae</taxon>
        <taxon>Mesobacillus</taxon>
    </lineage>
</organism>
<dbReference type="CDD" id="cd01830">
    <property type="entry name" value="XynE_like"/>
    <property type="match status" value="1"/>
</dbReference>
<dbReference type="PANTHER" id="PTHR43784">
    <property type="entry name" value="GDSL-LIKE LIPASE/ACYLHYDROLASE, PUTATIVE (AFU_ORTHOLOGUE AFUA_2G00820)-RELATED"/>
    <property type="match status" value="1"/>
</dbReference>
<accession>A0A4R2BHH0</accession>
<dbReference type="AlphaFoldDB" id="A0A4R2BHH0"/>
<keyword evidence="4" id="KW-1185">Reference proteome</keyword>
<dbReference type="EMBL" id="SLVV01000005">
    <property type="protein sequence ID" value="TCN25374.1"/>
    <property type="molecule type" value="Genomic_DNA"/>
</dbReference>
<evidence type="ECO:0000313" key="4">
    <source>
        <dbReference type="Proteomes" id="UP000295689"/>
    </source>
</evidence>
<dbReference type="InterPro" id="IPR053140">
    <property type="entry name" value="GDSL_Rv0518-like"/>
</dbReference>